<sequence length="304" mass="33352">MRVARSALLGEHFLHPAPCFFSQLPLARRYTQRRRALRASSLWCSATNSTFSHSICSHPRPTYHLALSVSTAAPAARRPGALDLGETLPAVDKQPAPTRSNARDCRSHPPHCILESLSCRSSPRRRRFNCQAANRLSGFSRPSTLDPRPSALNPRRCSTAQRSTASIQRQAARVAARADLTRPSSIDGIATVICRLSTHPRHPHTITPPRRAFTRTHSFPPSERANFFHTSRPSHPNDRLCGALRKRWNRCAQSHLSVSCVSSSSSKQNGPQTCPSLLCFSFLSAAPEIKHCNVSFAVAGAASA</sequence>
<dbReference type="Proteomes" id="UP001172102">
    <property type="component" value="Unassembled WGS sequence"/>
</dbReference>
<dbReference type="EMBL" id="JAUKUA010000002">
    <property type="protein sequence ID" value="KAK0724682.1"/>
    <property type="molecule type" value="Genomic_DNA"/>
</dbReference>
<proteinExistence type="predicted"/>
<comment type="caution">
    <text evidence="2">The sequence shown here is derived from an EMBL/GenBank/DDBJ whole genome shotgun (WGS) entry which is preliminary data.</text>
</comment>
<organism evidence="2 3">
    <name type="scientific">Lasiosphaeris hirsuta</name>
    <dbReference type="NCBI Taxonomy" id="260670"/>
    <lineage>
        <taxon>Eukaryota</taxon>
        <taxon>Fungi</taxon>
        <taxon>Dikarya</taxon>
        <taxon>Ascomycota</taxon>
        <taxon>Pezizomycotina</taxon>
        <taxon>Sordariomycetes</taxon>
        <taxon>Sordariomycetidae</taxon>
        <taxon>Sordariales</taxon>
        <taxon>Lasiosphaeriaceae</taxon>
        <taxon>Lasiosphaeris</taxon>
    </lineage>
</organism>
<accession>A0AA40AZ80</accession>
<feature type="region of interest" description="Disordered" evidence="1">
    <location>
        <begin position="87"/>
        <end position="106"/>
    </location>
</feature>
<evidence type="ECO:0000256" key="1">
    <source>
        <dbReference type="SAM" id="MobiDB-lite"/>
    </source>
</evidence>
<name>A0AA40AZ80_9PEZI</name>
<evidence type="ECO:0000313" key="2">
    <source>
        <dbReference type="EMBL" id="KAK0724682.1"/>
    </source>
</evidence>
<feature type="compositionally biased region" description="Polar residues" evidence="1">
    <location>
        <begin position="156"/>
        <end position="165"/>
    </location>
</feature>
<evidence type="ECO:0000313" key="3">
    <source>
        <dbReference type="Proteomes" id="UP001172102"/>
    </source>
</evidence>
<feature type="region of interest" description="Disordered" evidence="1">
    <location>
        <begin position="139"/>
        <end position="165"/>
    </location>
</feature>
<dbReference type="AlphaFoldDB" id="A0AA40AZ80"/>
<protein>
    <submittedName>
        <fullName evidence="2">Uncharacterized protein</fullName>
    </submittedName>
</protein>
<gene>
    <name evidence="2" type="ORF">B0H67DRAFT_110765</name>
</gene>
<reference evidence="2" key="1">
    <citation type="submission" date="2023-06" db="EMBL/GenBank/DDBJ databases">
        <title>Genome-scale phylogeny and comparative genomics of the fungal order Sordariales.</title>
        <authorList>
            <consortium name="Lawrence Berkeley National Laboratory"/>
            <person name="Hensen N."/>
            <person name="Bonometti L."/>
            <person name="Westerberg I."/>
            <person name="Brannstrom I.O."/>
            <person name="Guillou S."/>
            <person name="Cros-Aarteil S."/>
            <person name="Calhoun S."/>
            <person name="Haridas S."/>
            <person name="Kuo A."/>
            <person name="Mondo S."/>
            <person name="Pangilinan J."/>
            <person name="Riley R."/>
            <person name="Labutti K."/>
            <person name="Andreopoulos B."/>
            <person name="Lipzen A."/>
            <person name="Chen C."/>
            <person name="Yanf M."/>
            <person name="Daum C."/>
            <person name="Ng V."/>
            <person name="Clum A."/>
            <person name="Steindorff A."/>
            <person name="Ohm R."/>
            <person name="Martin F."/>
            <person name="Silar P."/>
            <person name="Natvig D."/>
            <person name="Lalanne C."/>
            <person name="Gautier V."/>
            <person name="Ament-Velasquez S.L."/>
            <person name="Kruys A."/>
            <person name="Hutchinson M.I."/>
            <person name="Powell A.J."/>
            <person name="Barry K."/>
            <person name="Miller A.N."/>
            <person name="Grigoriev I.V."/>
            <person name="Debuchy R."/>
            <person name="Gladieux P."/>
            <person name="Thoren M.H."/>
            <person name="Johannesson H."/>
        </authorList>
    </citation>
    <scope>NUCLEOTIDE SEQUENCE</scope>
    <source>
        <strain evidence="2">SMH4607-1</strain>
    </source>
</reference>
<keyword evidence="3" id="KW-1185">Reference proteome</keyword>